<dbReference type="Proteomes" id="UP000007306">
    <property type="component" value="Chromosome 11"/>
</dbReference>
<sequence>MHARDGDEASCCRLLLPPGDRVVPSRRRHRPPMTRLSAAATSPPRRSRDLYLATSLPGDVMLSRHRFASCSLFATSSMLACSRGLGHFPHARPHSSRSRRSPVGAPLPGARTPSSCRSATTPLLHRAGLCDAICPRCLFFTESL</sequence>
<name>I1R0Z2_ORYGL</name>
<accession>I1R0Z2</accession>
<dbReference type="EnsemblPlants" id="ORGLA11G0143400.1">
    <property type="protein sequence ID" value="ORGLA11G0143400.1"/>
    <property type="gene ID" value="ORGLA11G0143400"/>
</dbReference>
<protein>
    <submittedName>
        <fullName evidence="2">Uncharacterized protein</fullName>
    </submittedName>
</protein>
<dbReference type="AlphaFoldDB" id="I1R0Z2"/>
<feature type="region of interest" description="Disordered" evidence="1">
    <location>
        <begin position="20"/>
        <end position="46"/>
    </location>
</feature>
<reference evidence="2 3" key="2">
    <citation type="submission" date="2018-04" db="EMBL/GenBank/DDBJ databases">
        <title>OglaRS2 (Oryza glaberrima Reference Sequence Version 2).</title>
        <authorList>
            <person name="Zhang J."/>
            <person name="Kudrna D."/>
            <person name="Lee S."/>
            <person name="Talag J."/>
            <person name="Rajasekar S."/>
            <person name="Wing R.A."/>
        </authorList>
    </citation>
    <scope>NUCLEOTIDE SEQUENCE [LARGE SCALE GENOMIC DNA]</scope>
    <source>
        <strain evidence="2 3">cv. IRGC 96717</strain>
    </source>
</reference>
<dbReference type="Gramene" id="ORGLA11G0143400.1">
    <property type="protein sequence ID" value="ORGLA11G0143400.1"/>
    <property type="gene ID" value="ORGLA11G0143400"/>
</dbReference>
<proteinExistence type="predicted"/>
<feature type="region of interest" description="Disordered" evidence="1">
    <location>
        <begin position="90"/>
        <end position="115"/>
    </location>
</feature>
<dbReference type="HOGENOM" id="CLU_1799488_0_0_1"/>
<evidence type="ECO:0000313" key="3">
    <source>
        <dbReference type="Proteomes" id="UP000007306"/>
    </source>
</evidence>
<evidence type="ECO:0000256" key="1">
    <source>
        <dbReference type="SAM" id="MobiDB-lite"/>
    </source>
</evidence>
<evidence type="ECO:0000313" key="2">
    <source>
        <dbReference type="EnsemblPlants" id="ORGLA11G0143400.1"/>
    </source>
</evidence>
<reference evidence="2" key="1">
    <citation type="submission" date="2015-06" db="UniProtKB">
        <authorList>
            <consortium name="EnsemblPlants"/>
        </authorList>
    </citation>
    <scope>IDENTIFICATION</scope>
</reference>
<feature type="compositionally biased region" description="Basic residues" evidence="1">
    <location>
        <begin position="90"/>
        <end position="100"/>
    </location>
</feature>
<keyword evidence="3" id="KW-1185">Reference proteome</keyword>
<organism evidence="2 3">
    <name type="scientific">Oryza glaberrima</name>
    <name type="common">African rice</name>
    <dbReference type="NCBI Taxonomy" id="4538"/>
    <lineage>
        <taxon>Eukaryota</taxon>
        <taxon>Viridiplantae</taxon>
        <taxon>Streptophyta</taxon>
        <taxon>Embryophyta</taxon>
        <taxon>Tracheophyta</taxon>
        <taxon>Spermatophyta</taxon>
        <taxon>Magnoliopsida</taxon>
        <taxon>Liliopsida</taxon>
        <taxon>Poales</taxon>
        <taxon>Poaceae</taxon>
        <taxon>BOP clade</taxon>
        <taxon>Oryzoideae</taxon>
        <taxon>Oryzeae</taxon>
        <taxon>Oryzinae</taxon>
        <taxon>Oryza</taxon>
    </lineage>
</organism>